<dbReference type="InterPro" id="IPR050448">
    <property type="entry name" value="OpgB/LTA_synthase_biosynth"/>
</dbReference>
<evidence type="ECO:0000256" key="4">
    <source>
        <dbReference type="ARBA" id="ARBA00022989"/>
    </source>
</evidence>
<evidence type="ECO:0000259" key="7">
    <source>
        <dbReference type="Pfam" id="PF00884"/>
    </source>
</evidence>
<feature type="transmembrane region" description="Helical" evidence="6">
    <location>
        <begin position="168"/>
        <end position="187"/>
    </location>
</feature>
<keyword evidence="2" id="KW-1003">Cell membrane</keyword>
<dbReference type="SUPFAM" id="SSF53649">
    <property type="entry name" value="Alkaline phosphatase-like"/>
    <property type="match status" value="1"/>
</dbReference>
<sequence>MSSPQAQIRSNFLLNLKQSFINFWKLAIPFLLIFILLRLVEVFVVFNLHSLAYSKTQITLIGWVYDLEWAFYTLGFLLILNTILSSIYPVATRVLIKITLTLLIVLQGGLLFYFTKMLLPLGTDLYAYSLNDIFLTIKASGELNLINVFGIVFILVLVYIVLGLGKWVPMGLNSAMVLTVICYAYLLGTDLMKNVQKERPSELESNLLANKSSYFYDQSYNYFTSNDYMYFDFFLASNTSEGVLVSKDLTETEYPFLHSNNYPDVLGPYFDEFDSLPDIVFVIVEGLGKAYSGEDAYLESFTPFLDSLSDHSLYWKNGLSTTGRTFGVLTGIFGSLPFAQKGFMDQAPNLPLHHTLLSLLKTNGYYVNYHIGADKNFDNVNFFLQYQQVDRILDMTSFDPDFEETPSKSGFSWGYPDKAMFENGMRKLPVSQNQPQISIFQTQTSHDPFLIPDEEKYFAMFEDYIKNELKISPSKVAEYTKYKNMYSSILYVDEAIKEFFEDYQKLSKYQNTIFIITGDHRLPEIPLATTIDRFHVPIMIFSPRLNTSKRMHGVTSHFEITPTLLSLLGNRFDLDLPSKVAWKGYVMDTSSVFQSKISNPLMRNKNQLVDYISGEYVLVDNQLYRLFDNMGLEPVTDVSMKEKLQSEFETYKNSNRFATGNNRIIPDSLAVYIPKN</sequence>
<organism evidence="8 9">
    <name type="scientific">Aquiflexum gelatinilyticum</name>
    <dbReference type="NCBI Taxonomy" id="2961943"/>
    <lineage>
        <taxon>Bacteria</taxon>
        <taxon>Pseudomonadati</taxon>
        <taxon>Bacteroidota</taxon>
        <taxon>Cytophagia</taxon>
        <taxon>Cytophagales</taxon>
        <taxon>Cyclobacteriaceae</taxon>
        <taxon>Aquiflexum</taxon>
    </lineage>
</organism>
<feature type="transmembrane region" description="Helical" evidence="6">
    <location>
        <begin position="26"/>
        <end position="48"/>
    </location>
</feature>
<keyword evidence="9" id="KW-1185">Reference proteome</keyword>
<proteinExistence type="predicted"/>
<evidence type="ECO:0000256" key="6">
    <source>
        <dbReference type="SAM" id="Phobius"/>
    </source>
</evidence>
<feature type="domain" description="Sulfatase N-terminal" evidence="7">
    <location>
        <begin position="277"/>
        <end position="569"/>
    </location>
</feature>
<protein>
    <submittedName>
        <fullName evidence="8">LTA synthase family protein</fullName>
    </submittedName>
</protein>
<feature type="transmembrane region" description="Helical" evidence="6">
    <location>
        <begin position="69"/>
        <end position="88"/>
    </location>
</feature>
<evidence type="ECO:0000256" key="2">
    <source>
        <dbReference type="ARBA" id="ARBA00022475"/>
    </source>
</evidence>
<dbReference type="RefSeq" id="WP_258422612.1">
    <property type="nucleotide sequence ID" value="NZ_JANSUY010000003.1"/>
</dbReference>
<comment type="caution">
    <text evidence="8">The sequence shown here is derived from an EMBL/GenBank/DDBJ whole genome shotgun (WGS) entry which is preliminary data.</text>
</comment>
<dbReference type="Pfam" id="PF00884">
    <property type="entry name" value="Sulfatase"/>
    <property type="match status" value="1"/>
</dbReference>
<dbReference type="InterPro" id="IPR000917">
    <property type="entry name" value="Sulfatase_N"/>
</dbReference>
<evidence type="ECO:0000313" key="9">
    <source>
        <dbReference type="Proteomes" id="UP001142175"/>
    </source>
</evidence>
<keyword evidence="5 6" id="KW-0472">Membrane</keyword>
<accession>A0A9X2P4N3</accession>
<keyword evidence="3 6" id="KW-0812">Transmembrane</keyword>
<feature type="transmembrane region" description="Helical" evidence="6">
    <location>
        <begin position="94"/>
        <end position="114"/>
    </location>
</feature>
<name>A0A9X2P4N3_9BACT</name>
<feature type="transmembrane region" description="Helical" evidence="6">
    <location>
        <begin position="143"/>
        <end position="162"/>
    </location>
</feature>
<dbReference type="AlphaFoldDB" id="A0A9X2P4N3"/>
<dbReference type="CDD" id="cd16015">
    <property type="entry name" value="LTA_synthase"/>
    <property type="match status" value="1"/>
</dbReference>
<dbReference type="PANTHER" id="PTHR47371">
    <property type="entry name" value="LIPOTEICHOIC ACID SYNTHASE"/>
    <property type="match status" value="1"/>
</dbReference>
<evidence type="ECO:0000256" key="1">
    <source>
        <dbReference type="ARBA" id="ARBA00004651"/>
    </source>
</evidence>
<dbReference type="EMBL" id="JANSUY010000003">
    <property type="protein sequence ID" value="MCR9014731.1"/>
    <property type="molecule type" value="Genomic_DNA"/>
</dbReference>
<evidence type="ECO:0000256" key="5">
    <source>
        <dbReference type="ARBA" id="ARBA00023136"/>
    </source>
</evidence>
<evidence type="ECO:0000256" key="3">
    <source>
        <dbReference type="ARBA" id="ARBA00022692"/>
    </source>
</evidence>
<dbReference type="Gene3D" id="3.40.720.10">
    <property type="entry name" value="Alkaline Phosphatase, subunit A"/>
    <property type="match status" value="1"/>
</dbReference>
<dbReference type="GO" id="GO:0005886">
    <property type="term" value="C:plasma membrane"/>
    <property type="evidence" value="ECO:0007669"/>
    <property type="project" value="UniProtKB-SubCell"/>
</dbReference>
<evidence type="ECO:0000313" key="8">
    <source>
        <dbReference type="EMBL" id="MCR9014731.1"/>
    </source>
</evidence>
<dbReference type="InterPro" id="IPR017850">
    <property type="entry name" value="Alkaline_phosphatase_core_sf"/>
</dbReference>
<keyword evidence="4 6" id="KW-1133">Transmembrane helix</keyword>
<reference evidence="8" key="1">
    <citation type="submission" date="2022-08" db="EMBL/GenBank/DDBJ databases">
        <authorList>
            <person name="Zhang D."/>
        </authorList>
    </citation>
    <scope>NUCLEOTIDE SEQUENCE</scope>
    <source>
        <strain evidence="8">XJ19-11</strain>
    </source>
</reference>
<dbReference type="Proteomes" id="UP001142175">
    <property type="component" value="Unassembled WGS sequence"/>
</dbReference>
<gene>
    <name evidence="8" type="ORF">NU887_06750</name>
</gene>
<comment type="subcellular location">
    <subcellularLocation>
        <location evidence="1">Cell membrane</location>
        <topology evidence="1">Multi-pass membrane protein</topology>
    </subcellularLocation>
</comment>
<dbReference type="PANTHER" id="PTHR47371:SF3">
    <property type="entry name" value="PHOSPHOGLYCEROL TRANSFERASE I"/>
    <property type="match status" value="1"/>
</dbReference>